<feature type="domain" description="PAS" evidence="7">
    <location>
        <begin position="139"/>
        <end position="209"/>
    </location>
</feature>
<dbReference type="InterPro" id="IPR035965">
    <property type="entry name" value="PAS-like_dom_sf"/>
</dbReference>
<evidence type="ECO:0000256" key="3">
    <source>
        <dbReference type="ARBA" id="ARBA00022553"/>
    </source>
</evidence>
<feature type="domain" description="Histidine kinase" evidence="6">
    <location>
        <begin position="293"/>
        <end position="508"/>
    </location>
</feature>
<sequence>MTVQKPTALEGEAGFRVLFNCATVSIIVVNERGCIELANPYTEESFGYSVEELTGEPVEILIPEELREKHSLIREEYFKDPEDRPMGLGMELYARRKNGEVFPVEVGLGHYELDNEKLAVAFITDISEQVQARKILADREQWLRSMADNAPVMIWVTDSNGKWTYFNKTWLQFTGRLLEDGLGTGWTENVHPNDLPRTVTNYNNALENHQSFSIEYRLRRHDGKYRWIRDTGNPAYTPEGEFTGYVGCCHDIHDQRLTQEKLEDLVWHRTKRLHKVLSREKEMNALKSRFVSMASHELRTPLSIALSSLMLVEQYGTWEKDERVGKHLQRIRTSINSISTILGDFLSLDKLEQGKVVLELEMFDLLKFMYEVIEDVKALKKKGQHIYLSHKGDRTVILDRKKLHYIMKNLVSNAIKYSPEYTDIELNFENNEKSISMMVRDHGIGIPEDEQQYMFNKFFRAKNTEGISGTGLGMTIVNQYVELMKGTIHFTSKEGEGTTFTMEMPQHNHENHTHH</sequence>
<dbReference type="EMBL" id="AMZN01000031">
    <property type="protein sequence ID" value="ELR71907.1"/>
    <property type="molecule type" value="Genomic_DNA"/>
</dbReference>
<dbReference type="Gene3D" id="3.30.450.20">
    <property type="entry name" value="PAS domain"/>
    <property type="match status" value="2"/>
</dbReference>
<dbReference type="SUPFAM" id="SSF55785">
    <property type="entry name" value="PYP-like sensor domain (PAS domain)"/>
    <property type="match status" value="2"/>
</dbReference>
<dbReference type="PANTHER" id="PTHR43304">
    <property type="entry name" value="PHYTOCHROME-LIKE PROTEIN CPH1"/>
    <property type="match status" value="1"/>
</dbReference>
<dbReference type="GO" id="GO:0000155">
    <property type="term" value="F:phosphorelay sensor kinase activity"/>
    <property type="evidence" value="ECO:0007669"/>
    <property type="project" value="InterPro"/>
</dbReference>
<dbReference type="CDD" id="cd00075">
    <property type="entry name" value="HATPase"/>
    <property type="match status" value="1"/>
</dbReference>
<dbReference type="PROSITE" id="PS50109">
    <property type="entry name" value="HIS_KIN"/>
    <property type="match status" value="1"/>
</dbReference>
<dbReference type="NCBIfam" id="TIGR00229">
    <property type="entry name" value="sensory_box"/>
    <property type="match status" value="2"/>
</dbReference>
<dbReference type="PROSITE" id="PS50113">
    <property type="entry name" value="PAC"/>
    <property type="match status" value="1"/>
</dbReference>
<dbReference type="Gene3D" id="3.30.565.10">
    <property type="entry name" value="Histidine kinase-like ATPase, C-terminal domain"/>
    <property type="match status" value="1"/>
</dbReference>
<evidence type="ECO:0000256" key="4">
    <source>
        <dbReference type="ARBA" id="ARBA00022679"/>
    </source>
</evidence>
<dbReference type="InterPro" id="IPR003661">
    <property type="entry name" value="HisK_dim/P_dom"/>
</dbReference>
<dbReference type="Pfam" id="PF13426">
    <property type="entry name" value="PAS_9"/>
    <property type="match status" value="1"/>
</dbReference>
<dbReference type="Proteomes" id="UP000011135">
    <property type="component" value="Unassembled WGS sequence"/>
</dbReference>
<evidence type="ECO:0000259" key="8">
    <source>
        <dbReference type="PROSITE" id="PS50113"/>
    </source>
</evidence>
<dbReference type="InterPro" id="IPR000014">
    <property type="entry name" value="PAS"/>
</dbReference>
<dbReference type="OrthoDB" id="9808408at2"/>
<proteinExistence type="predicted"/>
<dbReference type="PROSITE" id="PS50112">
    <property type="entry name" value="PAS"/>
    <property type="match status" value="2"/>
</dbReference>
<evidence type="ECO:0000259" key="7">
    <source>
        <dbReference type="PROSITE" id="PS50112"/>
    </source>
</evidence>
<dbReference type="InterPro" id="IPR003594">
    <property type="entry name" value="HATPase_dom"/>
</dbReference>
<dbReference type="InterPro" id="IPR004358">
    <property type="entry name" value="Sig_transdc_His_kin-like_C"/>
</dbReference>
<dbReference type="Gene3D" id="1.10.287.130">
    <property type="match status" value="1"/>
</dbReference>
<evidence type="ECO:0000256" key="1">
    <source>
        <dbReference type="ARBA" id="ARBA00000085"/>
    </source>
</evidence>
<dbReference type="SMART" id="SM00091">
    <property type="entry name" value="PAS"/>
    <property type="match status" value="2"/>
</dbReference>
<dbReference type="InterPro" id="IPR000700">
    <property type="entry name" value="PAS-assoc_C"/>
</dbReference>
<evidence type="ECO:0000256" key="5">
    <source>
        <dbReference type="ARBA" id="ARBA00022777"/>
    </source>
</evidence>
<name>L8JXF6_9BACT</name>
<dbReference type="InterPro" id="IPR036890">
    <property type="entry name" value="HATPase_C_sf"/>
</dbReference>
<dbReference type="CDD" id="cd00130">
    <property type="entry name" value="PAS"/>
    <property type="match status" value="2"/>
</dbReference>
<dbReference type="SMART" id="SM00086">
    <property type="entry name" value="PAC"/>
    <property type="match status" value="2"/>
</dbReference>
<gene>
    <name evidence="9" type="ORF">C900_02146</name>
</gene>
<dbReference type="SUPFAM" id="SSF55874">
    <property type="entry name" value="ATPase domain of HSP90 chaperone/DNA topoisomerase II/histidine kinase"/>
    <property type="match status" value="1"/>
</dbReference>
<evidence type="ECO:0000313" key="9">
    <source>
        <dbReference type="EMBL" id="ELR71907.1"/>
    </source>
</evidence>
<dbReference type="EC" id="2.7.13.3" evidence="2"/>
<protein>
    <recommendedName>
        <fullName evidence="2">histidine kinase</fullName>
        <ecNumber evidence="2">2.7.13.3</ecNumber>
    </recommendedName>
</protein>
<dbReference type="SMART" id="SM00387">
    <property type="entry name" value="HATPase_c"/>
    <property type="match status" value="1"/>
</dbReference>
<dbReference type="Pfam" id="PF02518">
    <property type="entry name" value="HATPase_c"/>
    <property type="match status" value="1"/>
</dbReference>
<comment type="catalytic activity">
    <reaction evidence="1">
        <text>ATP + protein L-histidine = ADP + protein N-phospho-L-histidine.</text>
        <dbReference type="EC" id="2.7.13.3"/>
    </reaction>
</comment>
<keyword evidence="4" id="KW-0808">Transferase</keyword>
<dbReference type="Pfam" id="PF00512">
    <property type="entry name" value="HisKA"/>
    <property type="match status" value="1"/>
</dbReference>
<evidence type="ECO:0000256" key="2">
    <source>
        <dbReference type="ARBA" id="ARBA00012438"/>
    </source>
</evidence>
<dbReference type="InterPro" id="IPR052162">
    <property type="entry name" value="Sensor_kinase/Photoreceptor"/>
</dbReference>
<feature type="domain" description="PAC" evidence="8">
    <location>
        <begin position="212"/>
        <end position="264"/>
    </location>
</feature>
<dbReference type="InterPro" id="IPR013655">
    <property type="entry name" value="PAS_fold_3"/>
</dbReference>
<dbReference type="eggNOG" id="COG2205">
    <property type="taxonomic scope" value="Bacteria"/>
</dbReference>
<dbReference type="STRING" id="1237149.C900_02146"/>
<dbReference type="Pfam" id="PF08447">
    <property type="entry name" value="PAS_3"/>
    <property type="match status" value="1"/>
</dbReference>
<dbReference type="InterPro" id="IPR036097">
    <property type="entry name" value="HisK_dim/P_sf"/>
</dbReference>
<evidence type="ECO:0000259" key="6">
    <source>
        <dbReference type="PROSITE" id="PS50109"/>
    </source>
</evidence>
<keyword evidence="3" id="KW-0597">Phosphoprotein</keyword>
<dbReference type="RefSeq" id="WP_009579533.1">
    <property type="nucleotide sequence ID" value="NZ_AMZN01000031.1"/>
</dbReference>
<evidence type="ECO:0000313" key="10">
    <source>
        <dbReference type="Proteomes" id="UP000011135"/>
    </source>
</evidence>
<dbReference type="InterPro" id="IPR001610">
    <property type="entry name" value="PAC"/>
</dbReference>
<organism evidence="9 10">
    <name type="scientific">Fulvivirga imtechensis AK7</name>
    <dbReference type="NCBI Taxonomy" id="1237149"/>
    <lineage>
        <taxon>Bacteria</taxon>
        <taxon>Pseudomonadati</taxon>
        <taxon>Bacteroidota</taxon>
        <taxon>Cytophagia</taxon>
        <taxon>Cytophagales</taxon>
        <taxon>Fulvivirgaceae</taxon>
        <taxon>Fulvivirga</taxon>
    </lineage>
</organism>
<comment type="caution">
    <text evidence="9">The sequence shown here is derived from an EMBL/GenBank/DDBJ whole genome shotgun (WGS) entry which is preliminary data.</text>
</comment>
<reference evidence="9 10" key="1">
    <citation type="submission" date="2012-12" db="EMBL/GenBank/DDBJ databases">
        <title>Genome assembly of Fulvivirga imtechensis AK7.</title>
        <authorList>
            <person name="Nupur N."/>
            <person name="Khatri I."/>
            <person name="Kumar R."/>
            <person name="Subramanian S."/>
            <person name="Pinnaka A."/>
        </authorList>
    </citation>
    <scope>NUCLEOTIDE SEQUENCE [LARGE SCALE GENOMIC DNA]</scope>
    <source>
        <strain evidence="9 10">AK7</strain>
    </source>
</reference>
<accession>L8JXF6</accession>
<keyword evidence="10" id="KW-1185">Reference proteome</keyword>
<dbReference type="FunFam" id="3.30.565.10:FF:000006">
    <property type="entry name" value="Sensor histidine kinase WalK"/>
    <property type="match status" value="1"/>
</dbReference>
<dbReference type="FunFam" id="3.30.450.20:FF:000099">
    <property type="entry name" value="Sensory box sensor histidine kinase"/>
    <property type="match status" value="1"/>
</dbReference>
<dbReference type="PRINTS" id="PR00344">
    <property type="entry name" value="BCTRLSENSOR"/>
</dbReference>
<feature type="domain" description="PAS" evidence="7">
    <location>
        <begin position="11"/>
        <end position="80"/>
    </location>
</feature>
<dbReference type="CDD" id="cd00082">
    <property type="entry name" value="HisKA"/>
    <property type="match status" value="1"/>
</dbReference>
<keyword evidence="5 9" id="KW-0418">Kinase</keyword>
<dbReference type="InterPro" id="IPR005467">
    <property type="entry name" value="His_kinase_dom"/>
</dbReference>
<dbReference type="PANTHER" id="PTHR43304:SF1">
    <property type="entry name" value="PAC DOMAIN-CONTAINING PROTEIN"/>
    <property type="match status" value="1"/>
</dbReference>
<dbReference type="SUPFAM" id="SSF47384">
    <property type="entry name" value="Homodimeric domain of signal transducing histidine kinase"/>
    <property type="match status" value="1"/>
</dbReference>
<dbReference type="SMART" id="SM00388">
    <property type="entry name" value="HisKA"/>
    <property type="match status" value="1"/>
</dbReference>
<dbReference type="AlphaFoldDB" id="L8JXF6"/>